<dbReference type="GO" id="GO:0071897">
    <property type="term" value="P:DNA biosynthetic process"/>
    <property type="evidence" value="ECO:0007669"/>
    <property type="project" value="UniProtKB-ARBA"/>
</dbReference>
<keyword evidence="1" id="KW-0175">Coiled coil</keyword>
<evidence type="ECO:0000259" key="2">
    <source>
        <dbReference type="Pfam" id="PF00078"/>
    </source>
</evidence>
<dbReference type="PANTHER" id="PTHR47027:SF20">
    <property type="entry name" value="REVERSE TRANSCRIPTASE-LIKE PROTEIN WITH RNA-DIRECTED DNA POLYMERASE DOMAIN"/>
    <property type="match status" value="1"/>
</dbReference>
<dbReference type="OrthoDB" id="7694702at2759"/>
<dbReference type="PANTHER" id="PTHR47027">
    <property type="entry name" value="REVERSE TRANSCRIPTASE DOMAIN-CONTAINING PROTEIN"/>
    <property type="match status" value="1"/>
</dbReference>
<evidence type="ECO:0000313" key="4">
    <source>
        <dbReference type="Proteomes" id="UP000036403"/>
    </source>
</evidence>
<dbReference type="EMBL" id="LBMM01013307">
    <property type="protein sequence ID" value="KMQ85710.1"/>
    <property type="molecule type" value="Genomic_DNA"/>
</dbReference>
<dbReference type="PaxDb" id="67767-A0A0J7MZ43"/>
<organism evidence="3 4">
    <name type="scientific">Lasius niger</name>
    <name type="common">Black garden ant</name>
    <dbReference type="NCBI Taxonomy" id="67767"/>
    <lineage>
        <taxon>Eukaryota</taxon>
        <taxon>Metazoa</taxon>
        <taxon>Ecdysozoa</taxon>
        <taxon>Arthropoda</taxon>
        <taxon>Hexapoda</taxon>
        <taxon>Insecta</taxon>
        <taxon>Pterygota</taxon>
        <taxon>Neoptera</taxon>
        <taxon>Endopterygota</taxon>
        <taxon>Hymenoptera</taxon>
        <taxon>Apocrita</taxon>
        <taxon>Aculeata</taxon>
        <taxon>Formicoidea</taxon>
        <taxon>Formicidae</taxon>
        <taxon>Formicinae</taxon>
        <taxon>Lasius</taxon>
        <taxon>Lasius</taxon>
    </lineage>
</organism>
<proteinExistence type="predicted"/>
<name>A0A0J7MZ43_LASNI</name>
<evidence type="ECO:0000256" key="1">
    <source>
        <dbReference type="SAM" id="Coils"/>
    </source>
</evidence>
<gene>
    <name evidence="3" type="ORF">RF55_15573</name>
</gene>
<keyword evidence="4" id="KW-1185">Reference proteome</keyword>
<dbReference type="Gene3D" id="3.60.10.10">
    <property type="entry name" value="Endonuclease/exonuclease/phosphatase"/>
    <property type="match status" value="1"/>
</dbReference>
<dbReference type="InterPro" id="IPR036691">
    <property type="entry name" value="Endo/exonu/phosph_ase_sf"/>
</dbReference>
<dbReference type="InterPro" id="IPR043502">
    <property type="entry name" value="DNA/RNA_pol_sf"/>
</dbReference>
<dbReference type="Proteomes" id="UP000036403">
    <property type="component" value="Unassembled WGS sequence"/>
</dbReference>
<protein>
    <recommendedName>
        <fullName evidence="2">Reverse transcriptase domain-containing protein</fullName>
    </recommendedName>
</protein>
<feature type="coiled-coil region" evidence="1">
    <location>
        <begin position="64"/>
        <end position="144"/>
    </location>
</feature>
<dbReference type="SUPFAM" id="SSF56672">
    <property type="entry name" value="DNA/RNA polymerases"/>
    <property type="match status" value="1"/>
</dbReference>
<sequence length="574" mass="69061">MEEEKEMQKSIKSKDKKINKEGRKLVKELEEAGWSILNGNIIGDEEGEYTFTGGRGDTVIDYIIAEVGEEIKKLNEKVRRVIEEGEKKEREGERRYKERWNEECEEKKKEVRQELRKWRKGDRYREVKREYKEMCERKKKEEGEKWMREAGEAKIENKVWELINRERRKRKGVDEGIQVEEWKEHFMGLLGGVEERVMRGQERRGRREKEQDIEWEEDDKQIKRTINKLDLKAAFDTVDREVLIKTLRERGIRKGLVERVEEVIRETKSRVRAGEDITDLEEVLTRGGWGGVRVGARKIFSLAYADDMALVAEEEEGMRAIIAKMESYLDGKRLEVNVEKTKVMVFRRGGGRRKSTSWRWKGKVIEEVKEMKYLGYIFQANGRQKRHIRDRTRKAMGIAVLGYGAEIWGWKEREKIERVKEKFLRWILGVDWRTPWYMIREEMQRDKLRGRAARRASNFEKELEEGKRGGLTRKYLEEIKKNLVKNRAMLEWERERKEFFREKGSEIEKLAWKRENELPEYEIMENDEREAQREERRRKIENSRYNMWYKRIKGKGLPRYLKERVVGSKMEKGG</sequence>
<evidence type="ECO:0000313" key="3">
    <source>
        <dbReference type="EMBL" id="KMQ85710.1"/>
    </source>
</evidence>
<dbReference type="InterPro" id="IPR000477">
    <property type="entry name" value="RT_dom"/>
</dbReference>
<reference evidence="3 4" key="1">
    <citation type="submission" date="2015-04" db="EMBL/GenBank/DDBJ databases">
        <title>Lasius niger genome sequencing.</title>
        <authorList>
            <person name="Konorov E.A."/>
            <person name="Nikitin M.A."/>
            <person name="Kirill M.V."/>
            <person name="Chang P."/>
        </authorList>
    </citation>
    <scope>NUCLEOTIDE SEQUENCE [LARGE SCALE GENOMIC DNA]</scope>
    <source>
        <tissue evidence="3">Whole</tissue>
    </source>
</reference>
<feature type="domain" description="Reverse transcriptase" evidence="2">
    <location>
        <begin position="219"/>
        <end position="378"/>
    </location>
</feature>
<dbReference type="Pfam" id="PF00078">
    <property type="entry name" value="RVT_1"/>
    <property type="match status" value="1"/>
</dbReference>
<comment type="caution">
    <text evidence="3">The sequence shown here is derived from an EMBL/GenBank/DDBJ whole genome shotgun (WGS) entry which is preliminary data.</text>
</comment>
<dbReference type="AlphaFoldDB" id="A0A0J7MZ43"/>
<accession>A0A0J7MZ43</accession>